<dbReference type="Gene3D" id="3.30.565.10">
    <property type="entry name" value="Histidine kinase-like ATPase, C-terminal domain"/>
    <property type="match status" value="1"/>
</dbReference>
<dbReference type="InterPro" id="IPR036890">
    <property type="entry name" value="HATPase_C_sf"/>
</dbReference>
<dbReference type="GO" id="GO:0016020">
    <property type="term" value="C:membrane"/>
    <property type="evidence" value="ECO:0007669"/>
    <property type="project" value="UniProtKB-SubCell"/>
</dbReference>
<protein>
    <recommendedName>
        <fullName evidence="3">histidine kinase</fullName>
        <ecNumber evidence="3">2.7.13.3</ecNumber>
    </recommendedName>
</protein>
<evidence type="ECO:0000313" key="15">
    <source>
        <dbReference type="Proteomes" id="UP000031518"/>
    </source>
</evidence>
<evidence type="ECO:0000256" key="7">
    <source>
        <dbReference type="ARBA" id="ARBA00022777"/>
    </source>
</evidence>
<keyword evidence="15" id="KW-1185">Reference proteome</keyword>
<evidence type="ECO:0000256" key="8">
    <source>
        <dbReference type="ARBA" id="ARBA00022840"/>
    </source>
</evidence>
<keyword evidence="11" id="KW-1133">Transmembrane helix</keyword>
<dbReference type="EMBL" id="CBXV010000004">
    <property type="protein sequence ID" value="CDM64926.1"/>
    <property type="molecule type" value="Genomic_DNA"/>
</dbReference>
<name>A0A0B6WUZ7_9BACT</name>
<accession>A0A0B6WUZ7</accession>
<evidence type="ECO:0000256" key="3">
    <source>
        <dbReference type="ARBA" id="ARBA00012438"/>
    </source>
</evidence>
<dbReference type="Pfam" id="PF00512">
    <property type="entry name" value="HisKA"/>
    <property type="match status" value="1"/>
</dbReference>
<dbReference type="Pfam" id="PF02518">
    <property type="entry name" value="HATPase_c"/>
    <property type="match status" value="1"/>
</dbReference>
<dbReference type="EC" id="2.7.13.3" evidence="3"/>
<keyword evidence="6" id="KW-0547">Nucleotide-binding</keyword>
<dbReference type="InterPro" id="IPR003660">
    <property type="entry name" value="HAMP_dom"/>
</dbReference>
<dbReference type="PANTHER" id="PTHR43065:SF10">
    <property type="entry name" value="PEROXIDE STRESS-ACTIVATED HISTIDINE KINASE MAK3"/>
    <property type="match status" value="1"/>
</dbReference>
<dbReference type="Proteomes" id="UP000031518">
    <property type="component" value="Unassembled WGS sequence"/>
</dbReference>
<dbReference type="InterPro" id="IPR004358">
    <property type="entry name" value="Sig_transdc_His_kin-like_C"/>
</dbReference>
<dbReference type="STRING" id="454194.PYK22_00921"/>
<dbReference type="InterPro" id="IPR003661">
    <property type="entry name" value="HisK_dim/P_dom"/>
</dbReference>
<organism evidence="14 15">
    <name type="scientific">Pyrinomonas methylaliphatogenes</name>
    <dbReference type="NCBI Taxonomy" id="454194"/>
    <lineage>
        <taxon>Bacteria</taxon>
        <taxon>Pseudomonadati</taxon>
        <taxon>Acidobacteriota</taxon>
        <taxon>Blastocatellia</taxon>
        <taxon>Blastocatellales</taxon>
        <taxon>Pyrinomonadaceae</taxon>
        <taxon>Pyrinomonas</taxon>
    </lineage>
</organism>
<dbReference type="PROSITE" id="PS50885">
    <property type="entry name" value="HAMP"/>
    <property type="match status" value="1"/>
</dbReference>
<keyword evidence="4" id="KW-0597">Phosphoprotein</keyword>
<comment type="catalytic activity">
    <reaction evidence="1">
        <text>ATP + protein L-histidine = ADP + protein N-phospho-L-histidine.</text>
        <dbReference type="EC" id="2.7.13.3"/>
    </reaction>
</comment>
<feature type="domain" description="Histidine kinase" evidence="12">
    <location>
        <begin position="293"/>
        <end position="501"/>
    </location>
</feature>
<keyword evidence="10" id="KW-0175">Coiled coil</keyword>
<evidence type="ECO:0000256" key="4">
    <source>
        <dbReference type="ARBA" id="ARBA00022553"/>
    </source>
</evidence>
<dbReference type="Gene3D" id="1.10.287.130">
    <property type="match status" value="1"/>
</dbReference>
<dbReference type="GO" id="GO:0000155">
    <property type="term" value="F:phosphorelay sensor kinase activity"/>
    <property type="evidence" value="ECO:0007669"/>
    <property type="project" value="InterPro"/>
</dbReference>
<dbReference type="InterPro" id="IPR036097">
    <property type="entry name" value="HisK_dim/P_sf"/>
</dbReference>
<evidence type="ECO:0000259" key="13">
    <source>
        <dbReference type="PROSITE" id="PS50885"/>
    </source>
</evidence>
<feature type="coiled-coil region" evidence="10">
    <location>
        <begin position="239"/>
        <end position="284"/>
    </location>
</feature>
<feature type="domain" description="HAMP" evidence="13">
    <location>
        <begin position="185"/>
        <end position="237"/>
    </location>
</feature>
<dbReference type="PANTHER" id="PTHR43065">
    <property type="entry name" value="SENSOR HISTIDINE KINASE"/>
    <property type="match status" value="1"/>
</dbReference>
<reference evidence="14 15" key="2">
    <citation type="submission" date="2015-01" db="EMBL/GenBank/DDBJ databases">
        <title>Complete genome sequence of Pyrinomonas methylaliphatogenes type strain K22T.</title>
        <authorList>
            <person name="Lee K.C.Y."/>
            <person name="Power J.F."/>
            <person name="Dunfield P.F."/>
            <person name="Morgan X.C."/>
            <person name="Huttenhower C."/>
            <person name="Stott M.B."/>
        </authorList>
    </citation>
    <scope>NUCLEOTIDE SEQUENCE [LARGE SCALE GENOMIC DNA]</scope>
    <source>
        <strain evidence="14 15">K22</strain>
    </source>
</reference>
<comment type="subcellular location">
    <subcellularLocation>
        <location evidence="2">Membrane</location>
    </subcellularLocation>
</comment>
<dbReference type="SUPFAM" id="SSF158472">
    <property type="entry name" value="HAMP domain-like"/>
    <property type="match status" value="1"/>
</dbReference>
<dbReference type="Gene3D" id="6.10.340.10">
    <property type="match status" value="1"/>
</dbReference>
<feature type="transmembrane region" description="Helical" evidence="11">
    <location>
        <begin position="166"/>
        <end position="187"/>
    </location>
</feature>
<evidence type="ECO:0000256" key="10">
    <source>
        <dbReference type="SAM" id="Coils"/>
    </source>
</evidence>
<keyword evidence="7 14" id="KW-0418">Kinase</keyword>
<dbReference type="Pfam" id="PF00672">
    <property type="entry name" value="HAMP"/>
    <property type="match status" value="1"/>
</dbReference>
<evidence type="ECO:0000256" key="2">
    <source>
        <dbReference type="ARBA" id="ARBA00004370"/>
    </source>
</evidence>
<dbReference type="SUPFAM" id="SSF47384">
    <property type="entry name" value="Homodimeric domain of signal transducing histidine kinase"/>
    <property type="match status" value="1"/>
</dbReference>
<keyword evidence="11" id="KW-0472">Membrane</keyword>
<dbReference type="CDD" id="cd06225">
    <property type="entry name" value="HAMP"/>
    <property type="match status" value="1"/>
</dbReference>
<gene>
    <name evidence="14" type="ORF">PYK22_00921</name>
</gene>
<dbReference type="GO" id="GO:0005524">
    <property type="term" value="F:ATP binding"/>
    <property type="evidence" value="ECO:0007669"/>
    <property type="project" value="UniProtKB-KW"/>
</dbReference>
<keyword evidence="8" id="KW-0067">ATP-binding</keyword>
<reference evidence="14 15" key="1">
    <citation type="submission" date="2013-12" db="EMBL/GenBank/DDBJ databases">
        <authorList>
            <person name="Stott M."/>
        </authorList>
    </citation>
    <scope>NUCLEOTIDE SEQUENCE [LARGE SCALE GENOMIC DNA]</scope>
    <source>
        <strain evidence="14 15">K22</strain>
    </source>
</reference>
<sequence length="524" mass="59154">MTLILLISSYLHGLITGALVEDYRYNNAISQVITLAKRTATHNYFRTPDDLQQEMQLIISSRRDFKQLDAYRSTPRGLELIATTAPEAPRLPVLDEHTPDNELGELDHPLPEVFSIETERNGARYWEITVAINDRDDGDGNGYISALVLKSSQSGFVNRLQRQHNLVLSGAVLASVTLFYLLFALFFRRPARDLVQAMAQARCGDLQVRARVRRDDELGEIARSFNSLMDEISERHREREELITQIRSFNDRLRQEVERATQEARLANEQLLKAQQRLAHSERLAVIGQLTASLAHEIGTPLNAISGHLKLLARSFPQNTEAQRRIQIIETQLDFIVGIVKKLLARTHRPRPALVESDVNALIREFLALVKPTLDERRIETRIGLAPTLPPARVDQDAFRQVFLNLVNNSLDAMPDGGRIEITTALYGEHTIEIIFRDTGTGIAPEDFEHLFEPMWTTKPSGSGFGLAIAREIMREHGGQIEAIPNAERGAIFRLTLPAMSPSQQLEMKEGEKDVALSAHHDRR</sequence>
<dbReference type="InterPro" id="IPR003594">
    <property type="entry name" value="HATPase_dom"/>
</dbReference>
<keyword evidence="11" id="KW-0812">Transmembrane</keyword>
<keyword evidence="5" id="KW-0808">Transferase</keyword>
<dbReference type="PRINTS" id="PR00344">
    <property type="entry name" value="BCTRLSENSOR"/>
</dbReference>
<proteinExistence type="predicted"/>
<dbReference type="AlphaFoldDB" id="A0A0B6WUZ7"/>
<dbReference type="InterPro" id="IPR005467">
    <property type="entry name" value="His_kinase_dom"/>
</dbReference>
<evidence type="ECO:0000313" key="14">
    <source>
        <dbReference type="EMBL" id="CDM64926.1"/>
    </source>
</evidence>
<evidence type="ECO:0000256" key="11">
    <source>
        <dbReference type="SAM" id="Phobius"/>
    </source>
</evidence>
<evidence type="ECO:0000259" key="12">
    <source>
        <dbReference type="PROSITE" id="PS50109"/>
    </source>
</evidence>
<dbReference type="SMART" id="SM00304">
    <property type="entry name" value="HAMP"/>
    <property type="match status" value="1"/>
</dbReference>
<dbReference type="PROSITE" id="PS50109">
    <property type="entry name" value="HIS_KIN"/>
    <property type="match status" value="1"/>
</dbReference>
<dbReference type="CDD" id="cd00082">
    <property type="entry name" value="HisKA"/>
    <property type="match status" value="1"/>
</dbReference>
<keyword evidence="9" id="KW-0902">Two-component regulatory system</keyword>
<evidence type="ECO:0000256" key="9">
    <source>
        <dbReference type="ARBA" id="ARBA00023012"/>
    </source>
</evidence>
<evidence type="ECO:0000256" key="5">
    <source>
        <dbReference type="ARBA" id="ARBA00022679"/>
    </source>
</evidence>
<dbReference type="SMART" id="SM00387">
    <property type="entry name" value="HATPase_c"/>
    <property type="match status" value="1"/>
</dbReference>
<dbReference type="SUPFAM" id="SSF55874">
    <property type="entry name" value="ATPase domain of HSP90 chaperone/DNA topoisomerase II/histidine kinase"/>
    <property type="match status" value="1"/>
</dbReference>
<evidence type="ECO:0000256" key="1">
    <source>
        <dbReference type="ARBA" id="ARBA00000085"/>
    </source>
</evidence>
<evidence type="ECO:0000256" key="6">
    <source>
        <dbReference type="ARBA" id="ARBA00022741"/>
    </source>
</evidence>
<dbReference type="SMART" id="SM00388">
    <property type="entry name" value="HisKA"/>
    <property type="match status" value="1"/>
</dbReference>